<keyword evidence="5" id="KW-0663">Pyridoxal phosphate</keyword>
<organism evidence="8">
    <name type="scientific">marine metagenome</name>
    <dbReference type="NCBI Taxonomy" id="408172"/>
    <lineage>
        <taxon>unclassified sequences</taxon>
        <taxon>metagenomes</taxon>
        <taxon>ecological metagenomes</taxon>
    </lineage>
</organism>
<accession>A0A381QQG5</accession>
<dbReference type="GO" id="GO:0006782">
    <property type="term" value="P:protoporphyrinogen IX biosynthetic process"/>
    <property type="evidence" value="ECO:0007669"/>
    <property type="project" value="UniProtKB-UniPathway"/>
</dbReference>
<dbReference type="Gene3D" id="3.40.640.10">
    <property type="entry name" value="Type I PLP-dependent aspartate aminotransferase-like (Major domain)"/>
    <property type="match status" value="1"/>
</dbReference>
<dbReference type="SUPFAM" id="SSF53383">
    <property type="entry name" value="PLP-dependent transferases"/>
    <property type="match status" value="1"/>
</dbReference>
<dbReference type="NCBIfam" id="NF000818">
    <property type="entry name" value="PRK00062.1"/>
    <property type="match status" value="1"/>
</dbReference>
<dbReference type="InterPro" id="IPR015422">
    <property type="entry name" value="PyrdxlP-dep_Trfase_small"/>
</dbReference>
<dbReference type="InterPro" id="IPR015421">
    <property type="entry name" value="PyrdxlP-dep_Trfase_major"/>
</dbReference>
<evidence type="ECO:0000256" key="5">
    <source>
        <dbReference type="ARBA" id="ARBA00022898"/>
    </source>
</evidence>
<dbReference type="InterPro" id="IPR004639">
    <property type="entry name" value="4pyrrol_synth_GluAld_NH2Trfase"/>
</dbReference>
<evidence type="ECO:0000256" key="7">
    <source>
        <dbReference type="ARBA" id="ARBA00023244"/>
    </source>
</evidence>
<dbReference type="GO" id="GO:0008483">
    <property type="term" value="F:transaminase activity"/>
    <property type="evidence" value="ECO:0007669"/>
    <property type="project" value="InterPro"/>
</dbReference>
<name>A0A381QQG5_9ZZZZ</name>
<dbReference type="AlphaFoldDB" id="A0A381QQG5"/>
<dbReference type="Gene3D" id="3.90.1150.10">
    <property type="entry name" value="Aspartate Aminotransferase, domain 1"/>
    <property type="match status" value="1"/>
</dbReference>
<comment type="pathway">
    <text evidence="2">Porphyrin-containing compound metabolism; protoporphyrin-IX biosynthesis; 5-aminolevulinate from L-glutamyl-tRNA(Glu): step 2/2.</text>
</comment>
<sequence length="429" mass="45807">MNKENSSTFYSRAKEVMPGGVNSPVRAFNAVGGEPLFIKSGKGSQVTDVDGNIFIDYVASWGPLIFGHAHPRVVEAIIRQAELGTSYGASTELEIELAEKVVSAIPSVEVVRMVNSGTEAVMSALRLARGITGRDKIVKFEGCYHGHGDSLLVKAGSGLVSLGIPECPGIVSSLAEKTLNLSYNDVEGVRDLFQREGKNIAALIVEPIAGNMGVIPPIPGFLQTLREETKKAGALLIFDEVISGLRVSLGGAQKLFGITPDITCMGKIIGGGLPVGAYGGSKEVMDNISPVGSIYQAGTLSGNPLAMAAGNVVLDLLSEPRVYELLEEKSKKLCDGFEKNTQELGVSAQFTRVGSMFSMFFTDQQITNFESVKTCDTNFFKSYFNGLLEEGIYIAPSQFEAGFMSAIHSDKEIEQTIDANLKALKVASQ</sequence>
<proteinExistence type="inferred from homology"/>
<dbReference type="CDD" id="cd00610">
    <property type="entry name" value="OAT_like"/>
    <property type="match status" value="1"/>
</dbReference>
<dbReference type="GO" id="GO:0030170">
    <property type="term" value="F:pyridoxal phosphate binding"/>
    <property type="evidence" value="ECO:0007669"/>
    <property type="project" value="InterPro"/>
</dbReference>
<dbReference type="PANTHER" id="PTHR43713">
    <property type="entry name" value="GLUTAMATE-1-SEMIALDEHYDE 2,1-AMINOMUTASE"/>
    <property type="match status" value="1"/>
</dbReference>
<dbReference type="PANTHER" id="PTHR43713:SF3">
    <property type="entry name" value="GLUTAMATE-1-SEMIALDEHYDE 2,1-AMINOMUTASE 1, CHLOROPLASTIC-RELATED"/>
    <property type="match status" value="1"/>
</dbReference>
<evidence type="ECO:0000256" key="4">
    <source>
        <dbReference type="ARBA" id="ARBA00012143"/>
    </source>
</evidence>
<evidence type="ECO:0000313" key="8">
    <source>
        <dbReference type="EMBL" id="SUZ81591.1"/>
    </source>
</evidence>
<evidence type="ECO:0000256" key="6">
    <source>
        <dbReference type="ARBA" id="ARBA00023235"/>
    </source>
</evidence>
<comment type="cofactor">
    <cofactor evidence="1">
        <name>pyridoxal 5'-phosphate</name>
        <dbReference type="ChEBI" id="CHEBI:597326"/>
    </cofactor>
</comment>
<reference evidence="8" key="1">
    <citation type="submission" date="2018-05" db="EMBL/GenBank/DDBJ databases">
        <authorList>
            <person name="Lanie J.A."/>
            <person name="Ng W.-L."/>
            <person name="Kazmierczak K.M."/>
            <person name="Andrzejewski T.M."/>
            <person name="Davidsen T.M."/>
            <person name="Wayne K.J."/>
            <person name="Tettelin H."/>
            <person name="Glass J.I."/>
            <person name="Rusch D."/>
            <person name="Podicherti R."/>
            <person name="Tsui H.-C.T."/>
            <person name="Winkler M.E."/>
        </authorList>
    </citation>
    <scope>NUCLEOTIDE SEQUENCE</scope>
</reference>
<dbReference type="InterPro" id="IPR049704">
    <property type="entry name" value="Aminotrans_3_PPA_site"/>
</dbReference>
<protein>
    <recommendedName>
        <fullName evidence="4">glutamate-1-semialdehyde 2,1-aminomutase</fullName>
        <ecNumber evidence="4">5.4.3.8</ecNumber>
    </recommendedName>
</protein>
<dbReference type="UniPathway" id="UPA00251">
    <property type="reaction ID" value="UER00317"/>
</dbReference>
<keyword evidence="6" id="KW-0413">Isomerase</keyword>
<evidence type="ECO:0000256" key="1">
    <source>
        <dbReference type="ARBA" id="ARBA00001933"/>
    </source>
</evidence>
<dbReference type="PROSITE" id="PS00600">
    <property type="entry name" value="AA_TRANSFER_CLASS_3"/>
    <property type="match status" value="1"/>
</dbReference>
<dbReference type="EMBL" id="UINC01001474">
    <property type="protein sequence ID" value="SUZ81591.1"/>
    <property type="molecule type" value="Genomic_DNA"/>
</dbReference>
<dbReference type="Pfam" id="PF00202">
    <property type="entry name" value="Aminotran_3"/>
    <property type="match status" value="1"/>
</dbReference>
<gene>
    <name evidence="8" type="ORF">METZ01_LOCUS34445</name>
</gene>
<dbReference type="EC" id="5.4.3.8" evidence="4"/>
<comment type="similarity">
    <text evidence="3">Belongs to the class-III pyridoxal-phosphate-dependent aminotransferase family. HemL subfamily.</text>
</comment>
<dbReference type="GO" id="GO:0042286">
    <property type="term" value="F:glutamate-1-semialdehyde 2,1-aminomutase activity"/>
    <property type="evidence" value="ECO:0007669"/>
    <property type="project" value="UniProtKB-EC"/>
</dbReference>
<dbReference type="InterPro" id="IPR005814">
    <property type="entry name" value="Aminotrans_3"/>
</dbReference>
<evidence type="ECO:0000256" key="3">
    <source>
        <dbReference type="ARBA" id="ARBA00008981"/>
    </source>
</evidence>
<evidence type="ECO:0000256" key="2">
    <source>
        <dbReference type="ARBA" id="ARBA00004819"/>
    </source>
</evidence>
<keyword evidence="7" id="KW-0627">Porphyrin biosynthesis</keyword>
<dbReference type="FunFam" id="3.40.640.10:FF:000021">
    <property type="entry name" value="Glutamate-1-semialdehyde 2,1-aminomutase"/>
    <property type="match status" value="1"/>
</dbReference>
<dbReference type="HAMAP" id="MF_00375">
    <property type="entry name" value="HemL_aminotrans_3"/>
    <property type="match status" value="1"/>
</dbReference>
<dbReference type="NCBIfam" id="TIGR00713">
    <property type="entry name" value="hemL"/>
    <property type="match status" value="1"/>
</dbReference>
<dbReference type="InterPro" id="IPR015424">
    <property type="entry name" value="PyrdxlP-dep_Trfase"/>
</dbReference>